<protein>
    <submittedName>
        <fullName evidence="2">Uncharacterized protein</fullName>
    </submittedName>
</protein>
<evidence type="ECO:0000256" key="1">
    <source>
        <dbReference type="SAM" id="MobiDB-lite"/>
    </source>
</evidence>
<organism evidence="2 3">
    <name type="scientific">Characodon lateralis</name>
    <dbReference type="NCBI Taxonomy" id="208331"/>
    <lineage>
        <taxon>Eukaryota</taxon>
        <taxon>Metazoa</taxon>
        <taxon>Chordata</taxon>
        <taxon>Craniata</taxon>
        <taxon>Vertebrata</taxon>
        <taxon>Euteleostomi</taxon>
        <taxon>Actinopterygii</taxon>
        <taxon>Neopterygii</taxon>
        <taxon>Teleostei</taxon>
        <taxon>Neoteleostei</taxon>
        <taxon>Acanthomorphata</taxon>
        <taxon>Ovalentaria</taxon>
        <taxon>Atherinomorphae</taxon>
        <taxon>Cyprinodontiformes</taxon>
        <taxon>Goodeidae</taxon>
        <taxon>Characodon</taxon>
    </lineage>
</organism>
<keyword evidence="3" id="KW-1185">Reference proteome</keyword>
<feature type="region of interest" description="Disordered" evidence="1">
    <location>
        <begin position="60"/>
        <end position="79"/>
    </location>
</feature>
<dbReference type="EMBL" id="JAHUTJ010058122">
    <property type="protein sequence ID" value="MED6286934.1"/>
    <property type="molecule type" value="Genomic_DNA"/>
</dbReference>
<evidence type="ECO:0000313" key="3">
    <source>
        <dbReference type="Proteomes" id="UP001352852"/>
    </source>
</evidence>
<gene>
    <name evidence="2" type="ORF">CHARACLAT_011228</name>
</gene>
<proteinExistence type="predicted"/>
<sequence>MLPTVHKKCGDNDFFSRGLATCPLCHRYQSWFNNHDVTVLDWPAKWPDLKTNTVDKKVYPKEPSITPQQNDRPIVSMPRSIDAPAPSIKSIEMNILYRSLTPLFKIFFILFI</sequence>
<name>A0ABU7EJU8_9TELE</name>
<comment type="caution">
    <text evidence="2">The sequence shown here is derived from an EMBL/GenBank/DDBJ whole genome shotgun (WGS) entry which is preliminary data.</text>
</comment>
<evidence type="ECO:0000313" key="2">
    <source>
        <dbReference type="EMBL" id="MED6286934.1"/>
    </source>
</evidence>
<dbReference type="Proteomes" id="UP001352852">
    <property type="component" value="Unassembled WGS sequence"/>
</dbReference>
<reference evidence="2 3" key="1">
    <citation type="submission" date="2021-06" db="EMBL/GenBank/DDBJ databases">
        <authorList>
            <person name="Palmer J.M."/>
        </authorList>
    </citation>
    <scope>NUCLEOTIDE SEQUENCE [LARGE SCALE GENOMIC DNA]</scope>
    <source>
        <strain evidence="2 3">CL_MEX2019</strain>
        <tissue evidence="2">Muscle</tissue>
    </source>
</reference>
<accession>A0ABU7EJU8</accession>